<name>A0A0F9HRF0_9ZZZZ</name>
<dbReference type="GO" id="GO:0032259">
    <property type="term" value="P:methylation"/>
    <property type="evidence" value="ECO:0007669"/>
    <property type="project" value="UniProtKB-KW"/>
</dbReference>
<reference evidence="5" key="1">
    <citation type="journal article" date="2015" name="Nature">
        <title>Complex archaea that bridge the gap between prokaryotes and eukaryotes.</title>
        <authorList>
            <person name="Spang A."/>
            <person name="Saw J.H."/>
            <person name="Jorgensen S.L."/>
            <person name="Zaremba-Niedzwiedzka K."/>
            <person name="Martijn J."/>
            <person name="Lind A.E."/>
            <person name="van Eijk R."/>
            <person name="Schleper C."/>
            <person name="Guy L."/>
            <person name="Ettema T.J."/>
        </authorList>
    </citation>
    <scope>NUCLEOTIDE SEQUENCE</scope>
</reference>
<keyword evidence="3" id="KW-0808">Transferase</keyword>
<feature type="compositionally biased region" description="Basic and acidic residues" evidence="4">
    <location>
        <begin position="441"/>
        <end position="453"/>
    </location>
</feature>
<dbReference type="InterPro" id="IPR010426">
    <property type="entry name" value="MTTB_MeTrfase"/>
</dbReference>
<evidence type="ECO:0000313" key="5">
    <source>
        <dbReference type="EMBL" id="KKM17662.1"/>
    </source>
</evidence>
<evidence type="ECO:0000256" key="1">
    <source>
        <dbReference type="ARBA" id="ARBA00007137"/>
    </source>
</evidence>
<protein>
    <recommendedName>
        <fullName evidence="6">Trimethylamine methyltransferase</fullName>
    </recommendedName>
</protein>
<dbReference type="Gene3D" id="3.20.20.480">
    <property type="entry name" value="Trimethylamine methyltransferase-like"/>
    <property type="match status" value="1"/>
</dbReference>
<organism evidence="5">
    <name type="scientific">marine sediment metagenome</name>
    <dbReference type="NCBI Taxonomy" id="412755"/>
    <lineage>
        <taxon>unclassified sequences</taxon>
        <taxon>metagenomes</taxon>
        <taxon>ecological metagenomes</taxon>
    </lineage>
</organism>
<dbReference type="AlphaFoldDB" id="A0A0F9HRF0"/>
<dbReference type="InterPro" id="IPR038601">
    <property type="entry name" value="MttB-like_sf"/>
</dbReference>
<comment type="similarity">
    <text evidence="1">Belongs to the trimethylamine methyltransferase family.</text>
</comment>
<dbReference type="Pfam" id="PF06253">
    <property type="entry name" value="MTTB"/>
    <property type="match status" value="1"/>
</dbReference>
<evidence type="ECO:0000256" key="3">
    <source>
        <dbReference type="ARBA" id="ARBA00022679"/>
    </source>
</evidence>
<evidence type="ECO:0000256" key="4">
    <source>
        <dbReference type="SAM" id="MobiDB-lite"/>
    </source>
</evidence>
<evidence type="ECO:0008006" key="6">
    <source>
        <dbReference type="Google" id="ProtNLM"/>
    </source>
</evidence>
<sequence>MIIRPKITILDDNHKELILQEAKSILETLGIFMENQDSIEMFNEHDLNHDGSRYYIPSDLVDKCIDSVPNAITLFDREGVEQFTLKEDQVHFDPGSAAIFILDENTGEIREGLSQDFIQFSKVVEQLKYIEAQSTALIYQDVPKDAQDWHRLYLALSNCFKPVVTGTFRKESFSIMRELLLACRSSEDDLARKPLAIFDACPSPPLKWSDLTTQSLIDAAKSMIPSEFVSMPLAGASAPITLIGSITQHCAECLAGVVIVQLANRGAPLIWGGSPAVFDMKHGTTPMGAIETMMINLGDVEMGKSLNLPTHAYMSLSDSKIPDSQAGFEAGMGALLAGLAGINMISGPGMLDFESTQSIEKLIIDNEIAGMVKRLLRGIEDHGTPFATDILRDYEKTEELLSHPSTLKHFRKELFLPSPIIDRMTRNAWKALGSKSTRKRAREESSKLLEKSPLKPIDNNLATELKNIASKALKKA</sequence>
<evidence type="ECO:0000256" key="2">
    <source>
        <dbReference type="ARBA" id="ARBA00022603"/>
    </source>
</evidence>
<dbReference type="GO" id="GO:0015948">
    <property type="term" value="P:methanogenesis"/>
    <property type="evidence" value="ECO:0007669"/>
    <property type="project" value="InterPro"/>
</dbReference>
<accession>A0A0F9HRF0</accession>
<keyword evidence="2" id="KW-0489">Methyltransferase</keyword>
<proteinExistence type="inferred from homology"/>
<dbReference type="EMBL" id="LAZR01014400">
    <property type="protein sequence ID" value="KKM17662.1"/>
    <property type="molecule type" value="Genomic_DNA"/>
</dbReference>
<gene>
    <name evidence="5" type="ORF">LCGC14_1673500</name>
</gene>
<comment type="caution">
    <text evidence="5">The sequence shown here is derived from an EMBL/GenBank/DDBJ whole genome shotgun (WGS) entry which is preliminary data.</text>
</comment>
<dbReference type="GO" id="GO:0008168">
    <property type="term" value="F:methyltransferase activity"/>
    <property type="evidence" value="ECO:0007669"/>
    <property type="project" value="UniProtKB-KW"/>
</dbReference>
<feature type="region of interest" description="Disordered" evidence="4">
    <location>
        <begin position="432"/>
        <end position="453"/>
    </location>
</feature>